<proteinExistence type="predicted"/>
<evidence type="ECO:0000313" key="2">
    <source>
        <dbReference type="Proteomes" id="UP001303046"/>
    </source>
</evidence>
<dbReference type="Proteomes" id="UP001303046">
    <property type="component" value="Unassembled WGS sequence"/>
</dbReference>
<sequence length="138" mass="15720">MIVEATSTPGEKKNKKTATNLLATHLPSAFTASDLSEATLEEALPQILQQLHQDLAASSRWCDSIHQEIHINEPSTLPVGQRHRLRHYIRPTRMHLRGPHLQKISYFGPHLQKSLELAVTICSYRRCEKGKWTYSTLI</sequence>
<evidence type="ECO:0000313" key="1">
    <source>
        <dbReference type="EMBL" id="KAK6745014.1"/>
    </source>
</evidence>
<dbReference type="EMBL" id="JAVFWL010000003">
    <property type="protein sequence ID" value="KAK6745014.1"/>
    <property type="molecule type" value="Genomic_DNA"/>
</dbReference>
<protein>
    <submittedName>
        <fullName evidence="1">Uncharacterized protein</fullName>
    </submittedName>
</protein>
<accession>A0ABR1D3F4</accession>
<gene>
    <name evidence="1" type="primary">Necator_chrIII.g12386</name>
    <name evidence="1" type="ORF">RB195_011620</name>
</gene>
<organism evidence="1 2">
    <name type="scientific">Necator americanus</name>
    <name type="common">Human hookworm</name>
    <dbReference type="NCBI Taxonomy" id="51031"/>
    <lineage>
        <taxon>Eukaryota</taxon>
        <taxon>Metazoa</taxon>
        <taxon>Ecdysozoa</taxon>
        <taxon>Nematoda</taxon>
        <taxon>Chromadorea</taxon>
        <taxon>Rhabditida</taxon>
        <taxon>Rhabditina</taxon>
        <taxon>Rhabditomorpha</taxon>
        <taxon>Strongyloidea</taxon>
        <taxon>Ancylostomatidae</taxon>
        <taxon>Bunostominae</taxon>
        <taxon>Necator</taxon>
    </lineage>
</organism>
<name>A0ABR1D3F4_NECAM</name>
<keyword evidence="2" id="KW-1185">Reference proteome</keyword>
<reference evidence="1 2" key="1">
    <citation type="submission" date="2023-08" db="EMBL/GenBank/DDBJ databases">
        <title>A Necator americanus chromosomal reference genome.</title>
        <authorList>
            <person name="Ilik V."/>
            <person name="Petrzelkova K.J."/>
            <person name="Pardy F."/>
            <person name="Fuh T."/>
            <person name="Niatou-Singa F.S."/>
            <person name="Gouil Q."/>
            <person name="Baker L."/>
            <person name="Ritchie M.E."/>
            <person name="Jex A.R."/>
            <person name="Gazzola D."/>
            <person name="Li H."/>
            <person name="Toshio Fujiwara R."/>
            <person name="Zhan B."/>
            <person name="Aroian R.V."/>
            <person name="Pafco B."/>
            <person name="Schwarz E.M."/>
        </authorList>
    </citation>
    <scope>NUCLEOTIDE SEQUENCE [LARGE SCALE GENOMIC DNA]</scope>
    <source>
        <strain evidence="1 2">Aroian</strain>
        <tissue evidence="1">Whole animal</tissue>
    </source>
</reference>
<comment type="caution">
    <text evidence="1">The sequence shown here is derived from an EMBL/GenBank/DDBJ whole genome shotgun (WGS) entry which is preliminary data.</text>
</comment>